<feature type="domain" description="Reverse transcriptase Ty1/copia-type" evidence="1">
    <location>
        <begin position="1"/>
        <end position="145"/>
    </location>
</feature>
<organism evidence="2 3">
    <name type="scientific">Juglans regia</name>
    <name type="common">English walnut</name>
    <dbReference type="NCBI Taxonomy" id="51240"/>
    <lineage>
        <taxon>Eukaryota</taxon>
        <taxon>Viridiplantae</taxon>
        <taxon>Streptophyta</taxon>
        <taxon>Embryophyta</taxon>
        <taxon>Tracheophyta</taxon>
        <taxon>Spermatophyta</taxon>
        <taxon>Magnoliopsida</taxon>
        <taxon>eudicotyledons</taxon>
        <taxon>Gunneridae</taxon>
        <taxon>Pentapetalae</taxon>
        <taxon>rosids</taxon>
        <taxon>fabids</taxon>
        <taxon>Fagales</taxon>
        <taxon>Juglandaceae</taxon>
        <taxon>Juglans</taxon>
    </lineage>
</organism>
<dbReference type="InterPro" id="IPR043502">
    <property type="entry name" value="DNA/RNA_pol_sf"/>
</dbReference>
<dbReference type="Proteomes" id="UP000619265">
    <property type="component" value="Unassembled WGS sequence"/>
</dbReference>
<evidence type="ECO:0000313" key="2">
    <source>
        <dbReference type="EMBL" id="KAF5443514.1"/>
    </source>
</evidence>
<dbReference type="CDD" id="cd09272">
    <property type="entry name" value="RNase_HI_RT_Ty1"/>
    <property type="match status" value="1"/>
</dbReference>
<evidence type="ECO:0000313" key="3">
    <source>
        <dbReference type="Proteomes" id="UP000619265"/>
    </source>
</evidence>
<accession>A0A833WT57</accession>
<dbReference type="Gramene" id="Jr16_13680_p1">
    <property type="protein sequence ID" value="cds.Jr16_13680_p1"/>
    <property type="gene ID" value="Jr16_13680"/>
</dbReference>
<dbReference type="PANTHER" id="PTHR11439">
    <property type="entry name" value="GAG-POL-RELATED RETROTRANSPOSON"/>
    <property type="match status" value="1"/>
</dbReference>
<dbReference type="PANTHER" id="PTHR11439:SF483">
    <property type="entry name" value="PEPTIDE SYNTHASE GLIP-LIKE, PUTATIVE (AFU_ORTHOLOGUE AFUA_3G12920)-RELATED"/>
    <property type="match status" value="1"/>
</dbReference>
<proteinExistence type="predicted"/>
<dbReference type="InterPro" id="IPR013103">
    <property type="entry name" value="RVT_2"/>
</dbReference>
<comment type="caution">
    <text evidence="2">The sequence shown here is derived from an EMBL/GenBank/DDBJ whole genome shotgun (WGS) entry which is preliminary data.</text>
</comment>
<dbReference type="AlphaFoldDB" id="A0A833WT57"/>
<dbReference type="EMBL" id="LIHL02000016">
    <property type="protein sequence ID" value="KAF5443514.1"/>
    <property type="molecule type" value="Genomic_DNA"/>
</dbReference>
<reference evidence="2" key="1">
    <citation type="submission" date="2015-10" db="EMBL/GenBank/DDBJ databases">
        <authorList>
            <person name="Martinez-Garcia P.J."/>
            <person name="Crepeau M.W."/>
            <person name="Puiu D."/>
            <person name="Gonzalez-Ibeas D."/>
            <person name="Whalen J."/>
            <person name="Stevens K."/>
            <person name="Paul R."/>
            <person name="Butterfield T."/>
            <person name="Britton M."/>
            <person name="Reagan R."/>
            <person name="Chakraborty S."/>
            <person name="Walawage S.L."/>
            <person name="Vasquez-Gross H.A."/>
            <person name="Cardeno C."/>
            <person name="Famula R."/>
            <person name="Pratt K."/>
            <person name="Kuruganti S."/>
            <person name="Aradhya M.K."/>
            <person name="Leslie C.A."/>
            <person name="Dandekar A.M."/>
            <person name="Salzberg S.L."/>
            <person name="Wegrzyn J.L."/>
            <person name="Langley C.H."/>
            <person name="Neale D.B."/>
        </authorList>
    </citation>
    <scope>NUCLEOTIDE SEQUENCE</scope>
    <source>
        <tissue evidence="2">Leaves</tissue>
    </source>
</reference>
<protein>
    <recommendedName>
        <fullName evidence="1">Reverse transcriptase Ty1/copia-type domain-containing protein</fullName>
    </recommendedName>
</protein>
<dbReference type="SUPFAM" id="SSF56672">
    <property type="entry name" value="DNA/RNA polymerases"/>
    <property type="match status" value="1"/>
</dbReference>
<reference evidence="2" key="2">
    <citation type="submission" date="2020-03" db="EMBL/GenBank/DDBJ databases">
        <title>Walnut 2.0.</title>
        <authorList>
            <person name="Marrano A."/>
            <person name="Britton M."/>
            <person name="Zimin A.V."/>
            <person name="Zaini P.A."/>
            <person name="Workman R."/>
            <person name="Puiu D."/>
            <person name="Bianco L."/>
            <person name="Allen B.J."/>
            <person name="Troggio M."/>
            <person name="Leslie C.A."/>
            <person name="Timp W."/>
            <person name="Dendekar A."/>
            <person name="Salzberg S.L."/>
            <person name="Neale D.B."/>
        </authorList>
    </citation>
    <scope>NUCLEOTIDE SEQUENCE</scope>
    <source>
        <tissue evidence="2">Leaves</tissue>
    </source>
</reference>
<name>A0A833WT57_JUGRE</name>
<sequence>MKQPPGFKNPEKPNHVCCLTKAIYGLKQAPRAWYSALKQALLAFGFINAKSDSSLFVFHDGPLLAYCLVYVDDLILTGNNSTFVASIIEKLGKQFSIKDLGSLHFFLGVEVLPTKNGLFLSQHKYIRDLLAKTSMDGAKDVTTPLSTSVPLKLSDGSSSVDSTEYRRVIGALQYLSLTQPDISFAVNKLSQFMHCPTQTHWTATKRLLRYLKNTIFHGINISKTSSPVLTCFSDVDWAGSLDDRKSTSAYLILLGSTPISWSSKKQRVIARSSTEAEYRALAMAAAESMWLLSLFQEMKFTLPQPPILLCDNLGATQLSYNPV</sequence>
<gene>
    <name evidence="2" type="ORF">F2P56_036064</name>
</gene>
<evidence type="ECO:0000259" key="1">
    <source>
        <dbReference type="Pfam" id="PF07727"/>
    </source>
</evidence>
<dbReference type="Pfam" id="PF07727">
    <property type="entry name" value="RVT_2"/>
    <property type="match status" value="1"/>
</dbReference>